<dbReference type="RefSeq" id="WP_029085685.1">
    <property type="nucleotide sequence ID" value="NZ_CP088285.1"/>
</dbReference>
<reference evidence="1" key="1">
    <citation type="submission" date="2020-06" db="EMBL/GenBank/DDBJ databases">
        <title>Whole Genome Sequence of Bradyrhizobium sp. Strain 1S1.</title>
        <authorList>
            <person name="Bromfield E.S.P."/>
            <person name="Cloutier S."/>
        </authorList>
    </citation>
    <scope>NUCLEOTIDE SEQUENCE [LARGE SCALE GENOMIC DNA]</scope>
    <source>
        <strain evidence="1">1S1</strain>
    </source>
</reference>
<name>A0A973VXF4_9BRAD</name>
<dbReference type="AlphaFoldDB" id="A0A973VXF4"/>
<organism evidence="1">
    <name type="scientific">Bradyrhizobium septentrionale</name>
    <dbReference type="NCBI Taxonomy" id="1404411"/>
    <lineage>
        <taxon>Bacteria</taxon>
        <taxon>Pseudomonadati</taxon>
        <taxon>Pseudomonadota</taxon>
        <taxon>Alphaproteobacteria</taxon>
        <taxon>Hyphomicrobiales</taxon>
        <taxon>Nitrobacteraceae</taxon>
        <taxon>Bradyrhizobium</taxon>
    </lineage>
</organism>
<evidence type="ECO:0000313" key="1">
    <source>
        <dbReference type="EMBL" id="NVI43667.1"/>
    </source>
</evidence>
<gene>
    <name evidence="1" type="ORF">HAP48_012060</name>
    <name evidence="2" type="ORF">HAP48_032720</name>
</gene>
<proteinExistence type="predicted"/>
<dbReference type="EMBL" id="JAAOLE020000001">
    <property type="protein sequence ID" value="NVI47636.1"/>
    <property type="molecule type" value="Genomic_DNA"/>
</dbReference>
<accession>A0A973VXF4</accession>
<evidence type="ECO:0008006" key="3">
    <source>
        <dbReference type="Google" id="ProtNLM"/>
    </source>
</evidence>
<evidence type="ECO:0000313" key="2">
    <source>
        <dbReference type="EMBL" id="NVI47636.1"/>
    </source>
</evidence>
<comment type="caution">
    <text evidence="1">The sequence shown here is derived from an EMBL/GenBank/DDBJ whole genome shotgun (WGS) entry which is preliminary data.</text>
</comment>
<sequence>MKYNAPYGVSDPNGPYINGDPSTGQMGSIPPAASIEYPQRELVNFFTDAGLVPDNADLHQTSKSVQSAGVIRGIDSGAVNILSIALTPALTAYIDGMFVWVRVAITNTGPAVLSINGLSGKNIVRRGGPALQAGDLPGGYWALLVYNGPHGNFELYGASFAPAAFVPILAANTNLYVNPVTGDDALYDGSQAVVAAPHGPFRTIVRAMQETFKYGPSVYTMTINLSAGTFNEPCVTPNVIGPSIIVKGAGPTQTFVMGANNQHTFLCTSANNMVVRDLCTQTGTGQGPPCNFAASSGGSIATINTASQGATAGYIFEAYGGYLYPGSHTFNTGSSCQELFAAFFSGFIGLQQGSVFNFAGSMNVTAAIAVASSNGSIAVPVPGAPTFPGAGFVTGQKYFAALNGVINTQGSGASYFPGNQPGVLTSGGQYN</sequence>
<protein>
    <recommendedName>
        <fullName evidence="3">Phage tail collar domain-containing protein</fullName>
    </recommendedName>
</protein>
<dbReference type="EMBL" id="JAAOLE020000001">
    <property type="protein sequence ID" value="NVI43667.1"/>
    <property type="molecule type" value="Genomic_DNA"/>
</dbReference>